<dbReference type="GO" id="GO:0016791">
    <property type="term" value="F:phosphatase activity"/>
    <property type="evidence" value="ECO:0007669"/>
    <property type="project" value="InterPro"/>
</dbReference>
<dbReference type="STRING" id="448386.A0A2V3J8V3"/>
<sequence>MQQSEGQISDEEAGVISPPEKFSVVEQGLYRSALPRCENVAYVRSLQLRRVIVLSEQRIGRSMEKLLAQNNIMVSHIGLRGAMEDASWRPMPEEVVKESIEMMLSEENYPLLVCDVGGVHVVGMVIGCLRRLTGWNLTSVVSEYRLFAGAKTRYVNEQFIELFDTDLVCIPERERRAAWLCAQKAMEMEEIGEYERLVREGRVDGAGARVDDTEMASYRRYYYSSCSPLNSTGGASTPRIRLL</sequence>
<keyword evidence="3" id="KW-0378">Hydrolase</keyword>
<name>A0A2V3J8V3_9FLOR</name>
<dbReference type="PANTHER" id="PTHR31126">
    <property type="entry name" value="TYROSINE-PROTEIN PHOSPHATASE"/>
    <property type="match status" value="1"/>
</dbReference>
<evidence type="ECO:0000313" key="5">
    <source>
        <dbReference type="Proteomes" id="UP000247409"/>
    </source>
</evidence>
<evidence type="ECO:0000256" key="1">
    <source>
        <dbReference type="ARBA" id="ARBA00004496"/>
    </source>
</evidence>
<dbReference type="OrthoDB" id="6375174at2759"/>
<dbReference type="Proteomes" id="UP000247409">
    <property type="component" value="Unassembled WGS sequence"/>
</dbReference>
<evidence type="ECO:0000313" key="4">
    <source>
        <dbReference type="EMBL" id="PXF49450.1"/>
    </source>
</evidence>
<dbReference type="GO" id="GO:0005737">
    <property type="term" value="C:cytoplasm"/>
    <property type="evidence" value="ECO:0007669"/>
    <property type="project" value="UniProtKB-SubCell"/>
</dbReference>
<dbReference type="PANTHER" id="PTHR31126:SF18">
    <property type="entry name" value="PROTEIN-TYROSINE-PHOSPHATASE"/>
    <property type="match status" value="1"/>
</dbReference>
<reference evidence="4 5" key="1">
    <citation type="journal article" date="2018" name="Mol. Biol. Evol.">
        <title>Analysis of the draft genome of the red seaweed Gracilariopsis chorda provides insights into genome size evolution in Rhodophyta.</title>
        <authorList>
            <person name="Lee J."/>
            <person name="Yang E.C."/>
            <person name="Graf L."/>
            <person name="Yang J.H."/>
            <person name="Qiu H."/>
            <person name="Zel Zion U."/>
            <person name="Chan C.X."/>
            <person name="Stephens T.G."/>
            <person name="Weber A.P.M."/>
            <person name="Boo G.H."/>
            <person name="Boo S.M."/>
            <person name="Kim K.M."/>
            <person name="Shin Y."/>
            <person name="Jung M."/>
            <person name="Lee S.J."/>
            <person name="Yim H.S."/>
            <person name="Lee J.H."/>
            <person name="Bhattacharya D."/>
            <person name="Yoon H.S."/>
        </authorList>
    </citation>
    <scope>NUCLEOTIDE SEQUENCE [LARGE SCALE GENOMIC DNA]</scope>
    <source>
        <strain evidence="4 5">SKKU-2015</strain>
        <tissue evidence="4">Whole body</tissue>
    </source>
</reference>
<evidence type="ECO:0000256" key="3">
    <source>
        <dbReference type="ARBA" id="ARBA00022801"/>
    </source>
</evidence>
<dbReference type="PRINTS" id="PR01911">
    <property type="entry name" value="PFDSPHPHTASE"/>
</dbReference>
<keyword evidence="2" id="KW-0963">Cytoplasm</keyword>
<gene>
    <name evidence="4" type="ORF">BWQ96_00766</name>
</gene>
<dbReference type="FunFam" id="3.90.190.10:FF:000035">
    <property type="entry name" value="Tyrosine phosphatase, putative"/>
    <property type="match status" value="1"/>
</dbReference>
<dbReference type="SUPFAM" id="SSF52799">
    <property type="entry name" value="(Phosphotyrosine protein) phosphatases II"/>
    <property type="match status" value="1"/>
</dbReference>
<comment type="caution">
    <text evidence="4">The sequence shown here is derived from an EMBL/GenBank/DDBJ whole genome shotgun (WGS) entry which is preliminary data.</text>
</comment>
<organism evidence="4 5">
    <name type="scientific">Gracilariopsis chorda</name>
    <dbReference type="NCBI Taxonomy" id="448386"/>
    <lineage>
        <taxon>Eukaryota</taxon>
        <taxon>Rhodophyta</taxon>
        <taxon>Florideophyceae</taxon>
        <taxon>Rhodymeniophycidae</taxon>
        <taxon>Gracilariales</taxon>
        <taxon>Gracilariaceae</taxon>
        <taxon>Gracilariopsis</taxon>
    </lineage>
</organism>
<dbReference type="InterPro" id="IPR020428">
    <property type="entry name" value="PFA-DSPs"/>
</dbReference>
<proteinExistence type="predicted"/>
<dbReference type="AlphaFoldDB" id="A0A2V3J8V3"/>
<protein>
    <recommendedName>
        <fullName evidence="6">Tyrosine-protein phosphatase</fullName>
    </recommendedName>
</protein>
<evidence type="ECO:0000256" key="2">
    <source>
        <dbReference type="ARBA" id="ARBA00022490"/>
    </source>
</evidence>
<comment type="subcellular location">
    <subcellularLocation>
        <location evidence="1">Cytoplasm</location>
    </subcellularLocation>
</comment>
<dbReference type="EMBL" id="NBIV01000005">
    <property type="protein sequence ID" value="PXF49450.1"/>
    <property type="molecule type" value="Genomic_DNA"/>
</dbReference>
<dbReference type="Pfam" id="PF03162">
    <property type="entry name" value="Y_phosphatase2"/>
    <property type="match status" value="1"/>
</dbReference>
<dbReference type="InterPro" id="IPR029021">
    <property type="entry name" value="Prot-tyrosine_phosphatase-like"/>
</dbReference>
<accession>A0A2V3J8V3</accession>
<evidence type="ECO:0008006" key="6">
    <source>
        <dbReference type="Google" id="ProtNLM"/>
    </source>
</evidence>
<dbReference type="InterPro" id="IPR004861">
    <property type="entry name" value="Siw14-like"/>
</dbReference>
<dbReference type="Gene3D" id="3.90.190.10">
    <property type="entry name" value="Protein tyrosine phosphatase superfamily"/>
    <property type="match status" value="1"/>
</dbReference>
<keyword evidence="5" id="KW-1185">Reference proteome</keyword>